<dbReference type="AlphaFoldDB" id="A0A3N4M165"/>
<gene>
    <name evidence="2" type="ORF">L211DRAFT_881017</name>
</gene>
<keyword evidence="1" id="KW-0812">Transmembrane</keyword>
<dbReference type="EMBL" id="ML121528">
    <property type="protein sequence ID" value="RPB28777.1"/>
    <property type="molecule type" value="Genomic_DNA"/>
</dbReference>
<sequence length="78" mass="9100">MPPKTSRREMTNAEKGAILVLYYLFYTYDTISFIVGRPYMTVKNFICRTSKESLQTTRQGVVDRQNFQSVTDGLFLVY</sequence>
<reference evidence="2 3" key="1">
    <citation type="journal article" date="2018" name="Nat. Ecol. Evol.">
        <title>Pezizomycetes genomes reveal the molecular basis of ectomycorrhizal truffle lifestyle.</title>
        <authorList>
            <person name="Murat C."/>
            <person name="Payen T."/>
            <person name="Noel B."/>
            <person name="Kuo A."/>
            <person name="Morin E."/>
            <person name="Chen J."/>
            <person name="Kohler A."/>
            <person name="Krizsan K."/>
            <person name="Balestrini R."/>
            <person name="Da Silva C."/>
            <person name="Montanini B."/>
            <person name="Hainaut M."/>
            <person name="Levati E."/>
            <person name="Barry K.W."/>
            <person name="Belfiori B."/>
            <person name="Cichocki N."/>
            <person name="Clum A."/>
            <person name="Dockter R.B."/>
            <person name="Fauchery L."/>
            <person name="Guy J."/>
            <person name="Iotti M."/>
            <person name="Le Tacon F."/>
            <person name="Lindquist E.A."/>
            <person name="Lipzen A."/>
            <person name="Malagnac F."/>
            <person name="Mello A."/>
            <person name="Molinier V."/>
            <person name="Miyauchi S."/>
            <person name="Poulain J."/>
            <person name="Riccioni C."/>
            <person name="Rubini A."/>
            <person name="Sitrit Y."/>
            <person name="Splivallo R."/>
            <person name="Traeger S."/>
            <person name="Wang M."/>
            <person name="Zifcakova L."/>
            <person name="Wipf D."/>
            <person name="Zambonelli A."/>
            <person name="Paolocci F."/>
            <person name="Nowrousian M."/>
            <person name="Ottonello S."/>
            <person name="Baldrian P."/>
            <person name="Spatafora J.W."/>
            <person name="Henrissat B."/>
            <person name="Nagy L.G."/>
            <person name="Aury J.M."/>
            <person name="Wincker P."/>
            <person name="Grigoriev I.V."/>
            <person name="Bonfante P."/>
            <person name="Martin F.M."/>
        </authorList>
    </citation>
    <scope>NUCLEOTIDE SEQUENCE [LARGE SCALE GENOMIC DNA]</scope>
    <source>
        <strain evidence="2 3">ATCC MYA-4762</strain>
    </source>
</reference>
<protein>
    <submittedName>
        <fullName evidence="2">Uncharacterized protein</fullName>
    </submittedName>
</protein>
<feature type="transmembrane region" description="Helical" evidence="1">
    <location>
        <begin position="20"/>
        <end position="40"/>
    </location>
</feature>
<dbReference type="Proteomes" id="UP000267821">
    <property type="component" value="Unassembled WGS sequence"/>
</dbReference>
<keyword evidence="3" id="KW-1185">Reference proteome</keyword>
<evidence type="ECO:0000256" key="1">
    <source>
        <dbReference type="SAM" id="Phobius"/>
    </source>
</evidence>
<organism evidence="2 3">
    <name type="scientific">Terfezia boudieri ATCC MYA-4762</name>
    <dbReference type="NCBI Taxonomy" id="1051890"/>
    <lineage>
        <taxon>Eukaryota</taxon>
        <taxon>Fungi</taxon>
        <taxon>Dikarya</taxon>
        <taxon>Ascomycota</taxon>
        <taxon>Pezizomycotina</taxon>
        <taxon>Pezizomycetes</taxon>
        <taxon>Pezizales</taxon>
        <taxon>Pezizaceae</taxon>
        <taxon>Terfezia</taxon>
    </lineage>
</organism>
<dbReference type="InParanoid" id="A0A3N4M165"/>
<keyword evidence="1" id="KW-0472">Membrane</keyword>
<dbReference type="OrthoDB" id="5151590at2759"/>
<evidence type="ECO:0000313" key="3">
    <source>
        <dbReference type="Proteomes" id="UP000267821"/>
    </source>
</evidence>
<name>A0A3N4M165_9PEZI</name>
<accession>A0A3N4M165</accession>
<proteinExistence type="predicted"/>
<evidence type="ECO:0000313" key="2">
    <source>
        <dbReference type="EMBL" id="RPB28777.1"/>
    </source>
</evidence>
<keyword evidence="1" id="KW-1133">Transmembrane helix</keyword>